<name>A0A7R9DIK5_TIMPO</name>
<accession>A0A7R9DIK5</accession>
<sequence length="176" mass="19118">MEGRNSQGKAQIKNARGISKREGSKGKRRSLRGDSLTIVQPPTEPMPAEMLLVEDSFLKLSNCVASCLEGGVLVRVALRASDQSEMYKHLPGRRMEKNFGKTTLSTPNLYSNLNLPLIGSLVHCESSALDHVATEEKPPPVHPTEIRTSIPPSSAVELNTSALANYATEAGFIYVD</sequence>
<dbReference type="EMBL" id="OD007905">
    <property type="protein sequence ID" value="CAD7414435.1"/>
    <property type="molecule type" value="Genomic_DNA"/>
</dbReference>
<protein>
    <submittedName>
        <fullName evidence="2">Uncharacterized protein</fullName>
    </submittedName>
</protein>
<gene>
    <name evidence="2" type="ORF">TPSB3V08_LOCUS9666</name>
</gene>
<feature type="region of interest" description="Disordered" evidence="1">
    <location>
        <begin position="1"/>
        <end position="42"/>
    </location>
</feature>
<evidence type="ECO:0000313" key="2">
    <source>
        <dbReference type="EMBL" id="CAD7414435.1"/>
    </source>
</evidence>
<proteinExistence type="predicted"/>
<dbReference type="AlphaFoldDB" id="A0A7R9DIK5"/>
<organism evidence="2">
    <name type="scientific">Timema poppense</name>
    <name type="common">Walking stick</name>
    <dbReference type="NCBI Taxonomy" id="170557"/>
    <lineage>
        <taxon>Eukaryota</taxon>
        <taxon>Metazoa</taxon>
        <taxon>Ecdysozoa</taxon>
        <taxon>Arthropoda</taxon>
        <taxon>Hexapoda</taxon>
        <taxon>Insecta</taxon>
        <taxon>Pterygota</taxon>
        <taxon>Neoptera</taxon>
        <taxon>Polyneoptera</taxon>
        <taxon>Phasmatodea</taxon>
        <taxon>Timematodea</taxon>
        <taxon>Timematoidea</taxon>
        <taxon>Timematidae</taxon>
        <taxon>Timema</taxon>
    </lineage>
</organism>
<reference evidence="2" key="1">
    <citation type="submission" date="2020-11" db="EMBL/GenBank/DDBJ databases">
        <authorList>
            <person name="Tran Van P."/>
        </authorList>
    </citation>
    <scope>NUCLEOTIDE SEQUENCE</scope>
</reference>
<evidence type="ECO:0000256" key="1">
    <source>
        <dbReference type="SAM" id="MobiDB-lite"/>
    </source>
</evidence>